<dbReference type="REBASE" id="176281">
    <property type="entry name" value="M.WjoFOL01ORF444P"/>
</dbReference>
<evidence type="ECO:0000256" key="4">
    <source>
        <dbReference type="ARBA" id="ARBA00022691"/>
    </source>
</evidence>
<evidence type="ECO:0000313" key="6">
    <source>
        <dbReference type="EMBL" id="APS41303.1"/>
    </source>
</evidence>
<dbReference type="PROSITE" id="PS00092">
    <property type="entry name" value="N6_MTASE"/>
    <property type="match status" value="1"/>
</dbReference>
<dbReference type="GO" id="GO:0009307">
    <property type="term" value="P:DNA restriction-modification system"/>
    <property type="evidence" value="ECO:0007669"/>
    <property type="project" value="InterPro"/>
</dbReference>
<dbReference type="STRING" id="1631871.FOL01_0444"/>
<proteinExistence type="predicted"/>
<dbReference type="RefSeq" id="WP_075269142.1">
    <property type="nucleotide sequence ID" value="NZ_CP014332.1"/>
</dbReference>
<dbReference type="SUPFAM" id="SSF53335">
    <property type="entry name" value="S-adenosyl-L-methionine-dependent methyltransferases"/>
    <property type="match status" value="1"/>
</dbReference>
<dbReference type="PANTHER" id="PTHR30481">
    <property type="entry name" value="DNA ADENINE METHYLASE"/>
    <property type="match status" value="1"/>
</dbReference>
<dbReference type="KEGG" id="wjo:FOL01_0444"/>
<dbReference type="Pfam" id="PF02086">
    <property type="entry name" value="MethyltransfD12"/>
    <property type="match status" value="2"/>
</dbReference>
<dbReference type="InterPro" id="IPR002052">
    <property type="entry name" value="DNA_methylase_N6_adenine_CS"/>
</dbReference>
<dbReference type="OrthoDB" id="9805629at2"/>
<gene>
    <name evidence="6" type="ORF">FOL01_0444</name>
</gene>
<dbReference type="PANTHER" id="PTHR30481:SF3">
    <property type="entry name" value="DNA ADENINE METHYLASE"/>
    <property type="match status" value="1"/>
</dbReference>
<keyword evidence="2 6" id="KW-0489">Methyltransferase</keyword>
<evidence type="ECO:0000256" key="1">
    <source>
        <dbReference type="ARBA" id="ARBA00011900"/>
    </source>
</evidence>
<dbReference type="PRINTS" id="PR00505">
    <property type="entry name" value="D12N6MTFRASE"/>
</dbReference>
<comment type="catalytic activity">
    <reaction evidence="5">
        <text>a 2'-deoxyadenosine in DNA + S-adenosyl-L-methionine = an N(6)-methyl-2'-deoxyadenosine in DNA + S-adenosyl-L-homocysteine + H(+)</text>
        <dbReference type="Rhea" id="RHEA:15197"/>
        <dbReference type="Rhea" id="RHEA-COMP:12418"/>
        <dbReference type="Rhea" id="RHEA-COMP:12419"/>
        <dbReference type="ChEBI" id="CHEBI:15378"/>
        <dbReference type="ChEBI" id="CHEBI:57856"/>
        <dbReference type="ChEBI" id="CHEBI:59789"/>
        <dbReference type="ChEBI" id="CHEBI:90615"/>
        <dbReference type="ChEBI" id="CHEBI:90616"/>
        <dbReference type="EC" id="2.1.1.72"/>
    </reaction>
</comment>
<name>A0A1L6R9X1_9LACO</name>
<dbReference type="InterPro" id="IPR029063">
    <property type="entry name" value="SAM-dependent_MTases_sf"/>
</dbReference>
<keyword evidence="7" id="KW-1185">Reference proteome</keyword>
<dbReference type="GO" id="GO:0006298">
    <property type="term" value="P:mismatch repair"/>
    <property type="evidence" value="ECO:0007669"/>
    <property type="project" value="TreeGrafter"/>
</dbReference>
<keyword evidence="3" id="KW-0808">Transferase</keyword>
<sequence length="358" mass="41953">MKKSELLKPLFKYPGGKSAEYKYLKNFFPKFTNYVEPFLGGGAVYWATEADRWTVNDYSNELMSIYVYTKEQDEVFLNYVHDIAYIWENKNVFAHKVENILKESLLLGELVPVKIDEPIYDDIEWLKDRNTILNNEIIKSIERKIKSLRRVSVNSQIKNLDDNALGVLGSAIYTDLRTIYNATAFSVSPRLKTALYLYLREYAYSSMFRYNASGEFNVPFGGNTYAKKKFLYRYQQITSEPVVNKLKHTDLLVGDFSKSMPDNKDTFIFLDPPYDSEFSTYNLHVFDAMEQKRLHDLLIKIKDAKWLMVIKATPFIEDLYSDESLFLNKFNKNYSVNFKNRNDQDVEHLLITNYSLGE</sequence>
<dbReference type="Proteomes" id="UP000185473">
    <property type="component" value="Chromosome"/>
</dbReference>
<dbReference type="GO" id="GO:0009007">
    <property type="term" value="F:site-specific DNA-methyltransferase (adenine-specific) activity"/>
    <property type="evidence" value="ECO:0007669"/>
    <property type="project" value="UniProtKB-EC"/>
</dbReference>
<evidence type="ECO:0000256" key="5">
    <source>
        <dbReference type="ARBA" id="ARBA00047942"/>
    </source>
</evidence>
<dbReference type="AlphaFoldDB" id="A0A1L6R9X1"/>
<dbReference type="GO" id="GO:0043565">
    <property type="term" value="F:sequence-specific DNA binding"/>
    <property type="evidence" value="ECO:0007669"/>
    <property type="project" value="TreeGrafter"/>
</dbReference>
<reference evidence="6 7" key="1">
    <citation type="submission" date="2016-02" db="EMBL/GenBank/DDBJ databases">
        <title>Complete Genome Sequence of Weissella jogaejeotgali FOL01.</title>
        <authorList>
            <person name="Lee J.-H."/>
            <person name="Ku H.-J."/>
        </authorList>
    </citation>
    <scope>NUCLEOTIDE SEQUENCE [LARGE SCALE GENOMIC DNA]</scope>
    <source>
        <strain evidence="6 7">FOL01</strain>
    </source>
</reference>
<accession>A0A1L6R9X1</accession>
<evidence type="ECO:0000256" key="3">
    <source>
        <dbReference type="ARBA" id="ARBA00022679"/>
    </source>
</evidence>
<dbReference type="Gene3D" id="3.40.50.150">
    <property type="entry name" value="Vaccinia Virus protein VP39"/>
    <property type="match status" value="2"/>
</dbReference>
<evidence type="ECO:0000256" key="2">
    <source>
        <dbReference type="ARBA" id="ARBA00022603"/>
    </source>
</evidence>
<dbReference type="GO" id="GO:0032259">
    <property type="term" value="P:methylation"/>
    <property type="evidence" value="ECO:0007669"/>
    <property type="project" value="UniProtKB-KW"/>
</dbReference>
<dbReference type="InterPro" id="IPR012327">
    <property type="entry name" value="MeTrfase_D12"/>
</dbReference>
<organism evidence="6 7">
    <name type="scientific">Weissella jogaejeotgali</name>
    <dbReference type="NCBI Taxonomy" id="1631871"/>
    <lineage>
        <taxon>Bacteria</taxon>
        <taxon>Bacillati</taxon>
        <taxon>Bacillota</taxon>
        <taxon>Bacilli</taxon>
        <taxon>Lactobacillales</taxon>
        <taxon>Lactobacillaceae</taxon>
        <taxon>Weissella</taxon>
    </lineage>
</organism>
<protein>
    <recommendedName>
        <fullName evidence="1">site-specific DNA-methyltransferase (adenine-specific)</fullName>
        <ecNumber evidence="1">2.1.1.72</ecNumber>
    </recommendedName>
</protein>
<dbReference type="EMBL" id="CP014332">
    <property type="protein sequence ID" value="APS41303.1"/>
    <property type="molecule type" value="Genomic_DNA"/>
</dbReference>
<dbReference type="GO" id="GO:1904047">
    <property type="term" value="F:S-adenosyl-L-methionine binding"/>
    <property type="evidence" value="ECO:0007669"/>
    <property type="project" value="TreeGrafter"/>
</dbReference>
<evidence type="ECO:0000313" key="7">
    <source>
        <dbReference type="Proteomes" id="UP000185473"/>
    </source>
</evidence>
<keyword evidence="4" id="KW-0949">S-adenosyl-L-methionine</keyword>
<dbReference type="EC" id="2.1.1.72" evidence="1"/>